<evidence type="ECO:0000313" key="2">
    <source>
        <dbReference type="Proteomes" id="UP001596002"/>
    </source>
</evidence>
<dbReference type="Proteomes" id="UP001596002">
    <property type="component" value="Unassembled WGS sequence"/>
</dbReference>
<accession>A0ABV9Q5C2</accession>
<organism evidence="1 2">
    <name type="scientific">Effusibacillus consociatus</name>
    <dbReference type="NCBI Taxonomy" id="1117041"/>
    <lineage>
        <taxon>Bacteria</taxon>
        <taxon>Bacillati</taxon>
        <taxon>Bacillota</taxon>
        <taxon>Bacilli</taxon>
        <taxon>Bacillales</taxon>
        <taxon>Alicyclobacillaceae</taxon>
        <taxon>Effusibacillus</taxon>
    </lineage>
</organism>
<proteinExistence type="predicted"/>
<protein>
    <submittedName>
        <fullName evidence="1">Uncharacterized protein</fullName>
    </submittedName>
</protein>
<comment type="caution">
    <text evidence="1">The sequence shown here is derived from an EMBL/GenBank/DDBJ whole genome shotgun (WGS) entry which is preliminary data.</text>
</comment>
<sequence length="77" mass="8473">MGLISKWYIPVQDVNSVKEVITALAGDFDGAEMSFGFLQWNFGQGTLQPLLSRMALDGHLGIIDCNALLNKHLNPLK</sequence>
<dbReference type="EMBL" id="JBHSHC010000115">
    <property type="protein sequence ID" value="MFC4769029.1"/>
    <property type="molecule type" value="Genomic_DNA"/>
</dbReference>
<keyword evidence="2" id="KW-1185">Reference proteome</keyword>
<gene>
    <name evidence="1" type="ORF">ACFO8Q_16965</name>
</gene>
<dbReference type="RefSeq" id="WP_380027083.1">
    <property type="nucleotide sequence ID" value="NZ_JBHSHC010000115.1"/>
</dbReference>
<reference evidence="2" key="1">
    <citation type="journal article" date="2019" name="Int. J. Syst. Evol. Microbiol.">
        <title>The Global Catalogue of Microorganisms (GCM) 10K type strain sequencing project: providing services to taxonomists for standard genome sequencing and annotation.</title>
        <authorList>
            <consortium name="The Broad Institute Genomics Platform"/>
            <consortium name="The Broad Institute Genome Sequencing Center for Infectious Disease"/>
            <person name="Wu L."/>
            <person name="Ma J."/>
        </authorList>
    </citation>
    <scope>NUCLEOTIDE SEQUENCE [LARGE SCALE GENOMIC DNA]</scope>
    <source>
        <strain evidence="2">WYCCWR 12678</strain>
    </source>
</reference>
<name>A0ABV9Q5C2_9BACL</name>
<evidence type="ECO:0000313" key="1">
    <source>
        <dbReference type="EMBL" id="MFC4769029.1"/>
    </source>
</evidence>